<evidence type="ECO:0000256" key="5">
    <source>
        <dbReference type="ARBA" id="ARBA00022833"/>
    </source>
</evidence>
<sequence length="351" mass="37012">MNIVYNARHAAHAPQQEFFRGRLVPAVDRPERAAQLWQALQHSGLGTERPLRDHGLAPLERVHSPAYLRFLQGAYAQWQALGGTGEAFPAVWPVRTLRHDIEPRNFSGQLGLYSMDNGTPLTAGAWEAAYWGAQAALSGLDALAGQGAGASAYVLTRPPGHHAGRDFFGGYCFVNHAAVAAQAALDGGAARVAVLDLDYHHGNGTQALFYDRSDVLFVSLHGDPLTEYPFYLGHADERGEGAGLGCNLNLPLAAGTSNADWLVALREALACVSAYAPELLVVSLGLDTSADDPICSFSLGTDEFTAIGRSLAALGLPCLLVQEGGYAVEAVGAHLLAVLGGLARPRQGAVA</sequence>
<dbReference type="InterPro" id="IPR000286">
    <property type="entry name" value="HDACs"/>
</dbReference>
<dbReference type="CDD" id="cd10001">
    <property type="entry name" value="HDAC_classII_APAH"/>
    <property type="match status" value="1"/>
</dbReference>
<keyword evidence="3" id="KW-0479">Metal-binding</keyword>
<dbReference type="GO" id="GO:0016787">
    <property type="term" value="F:hydrolase activity"/>
    <property type="evidence" value="ECO:0007669"/>
    <property type="project" value="UniProtKB-KW"/>
</dbReference>
<dbReference type="InterPro" id="IPR023801">
    <property type="entry name" value="His_deacetylse_dom"/>
</dbReference>
<comment type="caution">
    <text evidence="7">The sequence shown here is derived from an EMBL/GenBank/DDBJ whole genome shotgun (WGS) entry which is preliminary data.</text>
</comment>
<reference evidence="7" key="1">
    <citation type="submission" date="2022-03" db="EMBL/GenBank/DDBJ databases">
        <authorList>
            <person name="Woo C.Y."/>
        </authorList>
    </citation>
    <scope>NUCLEOTIDE SEQUENCE</scope>
    <source>
        <strain evidence="7">CYS-02</strain>
    </source>
</reference>
<comment type="cofactor">
    <cofactor evidence="1">
        <name>Zn(2+)</name>
        <dbReference type="ChEBI" id="CHEBI:29105"/>
    </cofactor>
</comment>
<dbReference type="Pfam" id="PF00850">
    <property type="entry name" value="Hist_deacetyl"/>
    <property type="match status" value="1"/>
</dbReference>
<organism evidence="7 8">
    <name type="scientific">Variovorax terrae</name>
    <dbReference type="NCBI Taxonomy" id="2923278"/>
    <lineage>
        <taxon>Bacteria</taxon>
        <taxon>Pseudomonadati</taxon>
        <taxon>Pseudomonadota</taxon>
        <taxon>Betaproteobacteria</taxon>
        <taxon>Burkholderiales</taxon>
        <taxon>Comamonadaceae</taxon>
        <taxon>Variovorax</taxon>
    </lineage>
</organism>
<protein>
    <submittedName>
        <fullName evidence="7">Histone deacetylase family protein</fullName>
    </submittedName>
</protein>
<evidence type="ECO:0000256" key="1">
    <source>
        <dbReference type="ARBA" id="ARBA00001947"/>
    </source>
</evidence>
<evidence type="ECO:0000256" key="3">
    <source>
        <dbReference type="ARBA" id="ARBA00022723"/>
    </source>
</evidence>
<evidence type="ECO:0000259" key="6">
    <source>
        <dbReference type="Pfam" id="PF00850"/>
    </source>
</evidence>
<dbReference type="GO" id="GO:0040029">
    <property type="term" value="P:epigenetic regulation of gene expression"/>
    <property type="evidence" value="ECO:0007669"/>
    <property type="project" value="TreeGrafter"/>
</dbReference>
<evidence type="ECO:0000256" key="2">
    <source>
        <dbReference type="ARBA" id="ARBA00005947"/>
    </source>
</evidence>
<evidence type="ECO:0000313" key="8">
    <source>
        <dbReference type="Proteomes" id="UP001139447"/>
    </source>
</evidence>
<dbReference type="Proteomes" id="UP001139447">
    <property type="component" value="Unassembled WGS sequence"/>
</dbReference>
<keyword evidence="4" id="KW-0378">Hydrolase</keyword>
<keyword evidence="5" id="KW-0862">Zinc</keyword>
<evidence type="ECO:0000313" key="7">
    <source>
        <dbReference type="EMBL" id="MCJ0762685.1"/>
    </source>
</evidence>
<dbReference type="EMBL" id="JALGBI010000001">
    <property type="protein sequence ID" value="MCJ0762685.1"/>
    <property type="molecule type" value="Genomic_DNA"/>
</dbReference>
<dbReference type="InterPro" id="IPR023696">
    <property type="entry name" value="Ureohydrolase_dom_sf"/>
</dbReference>
<keyword evidence="8" id="KW-1185">Reference proteome</keyword>
<comment type="similarity">
    <text evidence="2">Belongs to the histone deacetylase family.</text>
</comment>
<accession>A0A9X1VSQ6</accession>
<evidence type="ECO:0000256" key="4">
    <source>
        <dbReference type="ARBA" id="ARBA00022801"/>
    </source>
</evidence>
<dbReference type="PRINTS" id="PR01270">
    <property type="entry name" value="HDASUPER"/>
</dbReference>
<dbReference type="GO" id="GO:0046872">
    <property type="term" value="F:metal ion binding"/>
    <property type="evidence" value="ECO:0007669"/>
    <property type="project" value="UniProtKB-KW"/>
</dbReference>
<feature type="domain" description="Histone deacetylase" evidence="6">
    <location>
        <begin position="29"/>
        <end position="339"/>
    </location>
</feature>
<dbReference type="RefSeq" id="WP_243305158.1">
    <property type="nucleotide sequence ID" value="NZ_JALGBI010000001.1"/>
</dbReference>
<dbReference type="Gene3D" id="3.40.800.20">
    <property type="entry name" value="Histone deacetylase domain"/>
    <property type="match status" value="1"/>
</dbReference>
<dbReference type="InterPro" id="IPR037138">
    <property type="entry name" value="His_deacetylse_dom_sf"/>
</dbReference>
<dbReference type="SUPFAM" id="SSF52768">
    <property type="entry name" value="Arginase/deacetylase"/>
    <property type="match status" value="1"/>
</dbReference>
<proteinExistence type="inferred from homology"/>
<name>A0A9X1VSQ6_9BURK</name>
<gene>
    <name evidence="7" type="ORF">MMF98_05610</name>
</gene>
<dbReference type="AlphaFoldDB" id="A0A9X1VSQ6"/>
<dbReference type="PANTHER" id="PTHR10625">
    <property type="entry name" value="HISTONE DEACETYLASE HDAC1-RELATED"/>
    <property type="match status" value="1"/>
</dbReference>
<dbReference type="GO" id="GO:0004407">
    <property type="term" value="F:histone deacetylase activity"/>
    <property type="evidence" value="ECO:0007669"/>
    <property type="project" value="TreeGrafter"/>
</dbReference>
<dbReference type="PANTHER" id="PTHR10625:SF17">
    <property type="entry name" value="HISTONE DEACETYLASE 8"/>
    <property type="match status" value="1"/>
</dbReference>